<dbReference type="GO" id="GO:0003677">
    <property type="term" value="F:DNA binding"/>
    <property type="evidence" value="ECO:0007669"/>
    <property type="project" value="UniProtKB-KW"/>
</dbReference>
<dbReference type="SMART" id="SM00895">
    <property type="entry name" value="FCD"/>
    <property type="match status" value="1"/>
</dbReference>
<organism evidence="6 7">
    <name type="scientific">Anaerocolumna aminovalerica</name>
    <dbReference type="NCBI Taxonomy" id="1527"/>
    <lineage>
        <taxon>Bacteria</taxon>
        <taxon>Bacillati</taxon>
        <taxon>Bacillota</taxon>
        <taxon>Clostridia</taxon>
        <taxon>Lachnospirales</taxon>
        <taxon>Lachnospiraceae</taxon>
        <taxon>Anaerocolumna</taxon>
    </lineage>
</organism>
<dbReference type="SUPFAM" id="SSF48008">
    <property type="entry name" value="GntR ligand-binding domain-like"/>
    <property type="match status" value="1"/>
</dbReference>
<feature type="domain" description="HTH gntR-type" evidence="5">
    <location>
        <begin position="4"/>
        <end position="72"/>
    </location>
</feature>
<accession>A0A1I5C458</accession>
<dbReference type="InterPro" id="IPR008920">
    <property type="entry name" value="TF_FadR/GntR_C"/>
</dbReference>
<dbReference type="SUPFAM" id="SSF46785">
    <property type="entry name" value="Winged helix' DNA-binding domain"/>
    <property type="match status" value="1"/>
</dbReference>
<reference evidence="6 7" key="1">
    <citation type="submission" date="2016-10" db="EMBL/GenBank/DDBJ databases">
        <authorList>
            <person name="de Groot N.N."/>
        </authorList>
    </citation>
    <scope>NUCLEOTIDE SEQUENCE [LARGE SCALE GENOMIC DNA]</scope>
    <source>
        <strain evidence="6 7">DSM 1283</strain>
    </source>
</reference>
<dbReference type="InterPro" id="IPR000524">
    <property type="entry name" value="Tscrpt_reg_HTH_GntR"/>
</dbReference>
<name>A0A1I5C458_9FIRM</name>
<evidence type="ECO:0000256" key="1">
    <source>
        <dbReference type="ARBA" id="ARBA00023015"/>
    </source>
</evidence>
<proteinExistence type="predicted"/>
<dbReference type="STRING" id="1527.SAMN04489757_102112"/>
<evidence type="ECO:0000313" key="6">
    <source>
        <dbReference type="EMBL" id="SFN81614.1"/>
    </source>
</evidence>
<dbReference type="RefSeq" id="WP_091683976.1">
    <property type="nucleotide sequence ID" value="NZ_BAABFM010000017.1"/>
</dbReference>
<protein>
    <submittedName>
        <fullName evidence="6">DNA-binding transcriptional regulator, FadR family</fullName>
    </submittedName>
</protein>
<evidence type="ECO:0000256" key="4">
    <source>
        <dbReference type="SAM" id="MobiDB-lite"/>
    </source>
</evidence>
<gene>
    <name evidence="6" type="ORF">SAMN04489757_102112</name>
</gene>
<dbReference type="Proteomes" id="UP000198806">
    <property type="component" value="Unassembled WGS sequence"/>
</dbReference>
<dbReference type="OrthoDB" id="9816541at2"/>
<evidence type="ECO:0000256" key="2">
    <source>
        <dbReference type="ARBA" id="ARBA00023125"/>
    </source>
</evidence>
<dbReference type="PANTHER" id="PTHR43537:SF5">
    <property type="entry name" value="UXU OPERON TRANSCRIPTIONAL REGULATOR"/>
    <property type="match status" value="1"/>
</dbReference>
<keyword evidence="1" id="KW-0805">Transcription regulation</keyword>
<dbReference type="CDD" id="cd07377">
    <property type="entry name" value="WHTH_GntR"/>
    <property type="match status" value="1"/>
</dbReference>
<evidence type="ECO:0000259" key="5">
    <source>
        <dbReference type="PROSITE" id="PS50949"/>
    </source>
</evidence>
<dbReference type="InterPro" id="IPR036388">
    <property type="entry name" value="WH-like_DNA-bd_sf"/>
</dbReference>
<dbReference type="PANTHER" id="PTHR43537">
    <property type="entry name" value="TRANSCRIPTIONAL REGULATOR, GNTR FAMILY"/>
    <property type="match status" value="1"/>
</dbReference>
<dbReference type="AlphaFoldDB" id="A0A1I5C458"/>
<dbReference type="GO" id="GO:0003700">
    <property type="term" value="F:DNA-binding transcription factor activity"/>
    <property type="evidence" value="ECO:0007669"/>
    <property type="project" value="InterPro"/>
</dbReference>
<evidence type="ECO:0000313" key="7">
    <source>
        <dbReference type="Proteomes" id="UP000198806"/>
    </source>
</evidence>
<dbReference type="Gene3D" id="1.10.10.10">
    <property type="entry name" value="Winged helix-like DNA-binding domain superfamily/Winged helix DNA-binding domain"/>
    <property type="match status" value="1"/>
</dbReference>
<dbReference type="InterPro" id="IPR011711">
    <property type="entry name" value="GntR_C"/>
</dbReference>
<dbReference type="SMART" id="SM00345">
    <property type="entry name" value="HTH_GNTR"/>
    <property type="match status" value="1"/>
</dbReference>
<sequence length="243" mass="27569">MYINQASDIAYDYIVEQIRSGKWKPGDKIATESQLVEIVGVSKAAIRNAIQSLVALSILKKVQGSGTYVEQKENMSIMSGSILGFDDNFLLKILEFRKMFDSYNVQLFIEHATDEDIKALDHNYVEMVAAKDDMREFHQLDQIFHNIIANGTRNPMIIQISEIFMNVFVDNQKMIYHNTGPESAIKYHGKILEAIKERNPEVASIYARMAIETSITNLSSHKKENKKKGDQDNGECDNNTGNL</sequence>
<dbReference type="Gene3D" id="1.20.120.530">
    <property type="entry name" value="GntR ligand-binding domain-like"/>
    <property type="match status" value="1"/>
</dbReference>
<feature type="region of interest" description="Disordered" evidence="4">
    <location>
        <begin position="218"/>
        <end position="243"/>
    </location>
</feature>
<keyword evidence="2 6" id="KW-0238">DNA-binding</keyword>
<dbReference type="EMBL" id="FOWD01000002">
    <property type="protein sequence ID" value="SFN81614.1"/>
    <property type="molecule type" value="Genomic_DNA"/>
</dbReference>
<dbReference type="PROSITE" id="PS50949">
    <property type="entry name" value="HTH_GNTR"/>
    <property type="match status" value="1"/>
</dbReference>
<keyword evidence="3" id="KW-0804">Transcription</keyword>
<dbReference type="Pfam" id="PF00392">
    <property type="entry name" value="GntR"/>
    <property type="match status" value="1"/>
</dbReference>
<dbReference type="Pfam" id="PF07729">
    <property type="entry name" value="FCD"/>
    <property type="match status" value="1"/>
</dbReference>
<evidence type="ECO:0000256" key="3">
    <source>
        <dbReference type="ARBA" id="ARBA00023163"/>
    </source>
</evidence>
<dbReference type="InterPro" id="IPR036390">
    <property type="entry name" value="WH_DNA-bd_sf"/>
</dbReference>
<keyword evidence="7" id="KW-1185">Reference proteome</keyword>